<reference evidence="2 3" key="1">
    <citation type="submission" date="2017-05" db="EMBL/GenBank/DDBJ databases">
        <title>Genome Analysis of Maritalea myrionectae HL2708#5.</title>
        <authorList>
            <consortium name="Cotde Inc.-PKNU"/>
            <person name="Jang D."/>
            <person name="Oh H.-M."/>
        </authorList>
    </citation>
    <scope>NUCLEOTIDE SEQUENCE [LARGE SCALE GENOMIC DNA]</scope>
    <source>
        <strain evidence="2 3">HL2708#5</strain>
    </source>
</reference>
<dbReference type="Pfam" id="PF01402">
    <property type="entry name" value="RHH_1"/>
    <property type="match status" value="1"/>
</dbReference>
<sequence>MPDNNVTIRLTDEMTEALDSFRKEQQGRPSRPDAIRRILTDYFISTGKIPFEDDEDG</sequence>
<dbReference type="GO" id="GO:0006355">
    <property type="term" value="P:regulation of DNA-templated transcription"/>
    <property type="evidence" value="ECO:0007669"/>
    <property type="project" value="InterPro"/>
</dbReference>
<feature type="domain" description="Ribbon-helix-helix protein CopG" evidence="1">
    <location>
        <begin position="5"/>
        <end position="42"/>
    </location>
</feature>
<evidence type="ECO:0000259" key="1">
    <source>
        <dbReference type="Pfam" id="PF01402"/>
    </source>
</evidence>
<dbReference type="InterPro" id="IPR002145">
    <property type="entry name" value="CopG"/>
</dbReference>
<protein>
    <recommendedName>
        <fullName evidence="1">Ribbon-helix-helix protein CopG domain-containing protein</fullName>
    </recommendedName>
</protein>
<gene>
    <name evidence="2" type="ORF">MXMO3_01717</name>
</gene>
<dbReference type="Proteomes" id="UP000258927">
    <property type="component" value="Chromosome"/>
</dbReference>
<dbReference type="AlphaFoldDB" id="A0A2R4ME41"/>
<accession>A0A2R4ME41</accession>
<evidence type="ECO:0000313" key="2">
    <source>
        <dbReference type="EMBL" id="AVX04243.1"/>
    </source>
</evidence>
<keyword evidence="3" id="KW-1185">Reference proteome</keyword>
<dbReference type="KEGG" id="mmyr:MXMO3_01717"/>
<proteinExistence type="predicted"/>
<evidence type="ECO:0000313" key="3">
    <source>
        <dbReference type="Proteomes" id="UP000258927"/>
    </source>
</evidence>
<dbReference type="EMBL" id="CP021330">
    <property type="protein sequence ID" value="AVX04243.1"/>
    <property type="molecule type" value="Genomic_DNA"/>
</dbReference>
<name>A0A2R4ME41_9HYPH</name>
<organism evidence="2 3">
    <name type="scientific">Maritalea myrionectae</name>
    <dbReference type="NCBI Taxonomy" id="454601"/>
    <lineage>
        <taxon>Bacteria</taxon>
        <taxon>Pseudomonadati</taxon>
        <taxon>Pseudomonadota</taxon>
        <taxon>Alphaproteobacteria</taxon>
        <taxon>Hyphomicrobiales</taxon>
        <taxon>Devosiaceae</taxon>
        <taxon>Maritalea</taxon>
    </lineage>
</organism>